<dbReference type="Gene3D" id="1.10.150.20">
    <property type="entry name" value="5' to 3' exonuclease, C-terminal subdomain"/>
    <property type="match status" value="1"/>
</dbReference>
<evidence type="ECO:0008006" key="3">
    <source>
        <dbReference type="Google" id="ProtNLM"/>
    </source>
</evidence>
<keyword evidence="2" id="KW-1185">Reference proteome</keyword>
<dbReference type="PATRIC" id="fig|1203610.3.peg.3745"/>
<comment type="caution">
    <text evidence="1">The sequence shown here is derived from an EMBL/GenBank/DDBJ whole genome shotgun (WGS) entry which is preliminary data.</text>
</comment>
<name>A0A0F5J9C8_9BACT</name>
<proteinExistence type="predicted"/>
<protein>
    <recommendedName>
        <fullName evidence="3">RNA polymerase alpha subunit C-terminal domain-containing protein</fullName>
    </recommendedName>
</protein>
<gene>
    <name evidence="1" type="ORF">HMPREF1536_03676</name>
</gene>
<dbReference type="Proteomes" id="UP000033035">
    <property type="component" value="Unassembled WGS sequence"/>
</dbReference>
<sequence>MAEHNTNNASEALLLKRISRQEEILNQLALRSQALEYENSRLRLLLYNSWLNKGNIPPEEVDKYELLPMYLEDVMAILQQPVELFNFNTRVLLTFRALDIRTIKDLLFEIKEYKMYHFKCYRSFGQKSLQNVFDILRENGFIDKYYKSYLFEFV</sequence>
<dbReference type="HOGENOM" id="CLU_1702561_0_0_10"/>
<organism evidence="1 2">
    <name type="scientific">Parabacteroides gordonii MS-1 = DSM 23371</name>
    <dbReference type="NCBI Taxonomy" id="1203610"/>
    <lineage>
        <taxon>Bacteria</taxon>
        <taxon>Pseudomonadati</taxon>
        <taxon>Bacteroidota</taxon>
        <taxon>Bacteroidia</taxon>
        <taxon>Bacteroidales</taxon>
        <taxon>Tannerellaceae</taxon>
        <taxon>Parabacteroides</taxon>
    </lineage>
</organism>
<dbReference type="AlphaFoldDB" id="A0A0F5J9C8"/>
<dbReference type="RefSeq" id="WP_028726683.1">
    <property type="nucleotide sequence ID" value="NZ_AUAE01000010.1"/>
</dbReference>
<evidence type="ECO:0000313" key="1">
    <source>
        <dbReference type="EMBL" id="KKB54095.1"/>
    </source>
</evidence>
<dbReference type="EMBL" id="AQHW01000017">
    <property type="protein sequence ID" value="KKB54095.1"/>
    <property type="molecule type" value="Genomic_DNA"/>
</dbReference>
<evidence type="ECO:0000313" key="2">
    <source>
        <dbReference type="Proteomes" id="UP000033035"/>
    </source>
</evidence>
<dbReference type="SUPFAM" id="SSF47789">
    <property type="entry name" value="C-terminal domain of RNA polymerase alpha subunit"/>
    <property type="match status" value="1"/>
</dbReference>
<reference evidence="1 2" key="1">
    <citation type="submission" date="2013-04" db="EMBL/GenBank/DDBJ databases">
        <title>The Genome Sequence of Parabacteroides gordonii DSM 23371.</title>
        <authorList>
            <consortium name="The Broad Institute Genomics Platform"/>
            <person name="Earl A."/>
            <person name="Ward D."/>
            <person name="Feldgarden M."/>
            <person name="Gevers D."/>
            <person name="Martens E."/>
            <person name="Sakamoto M."/>
            <person name="Benno Y."/>
            <person name="Suzuki N."/>
            <person name="Matsunaga N."/>
            <person name="Koshihara K."/>
            <person name="Seki M."/>
            <person name="Komiya H."/>
            <person name="Walker B."/>
            <person name="Young S."/>
            <person name="Zeng Q."/>
            <person name="Gargeya S."/>
            <person name="Fitzgerald M."/>
            <person name="Haas B."/>
            <person name="Abouelleil A."/>
            <person name="Allen A.W."/>
            <person name="Alvarado L."/>
            <person name="Arachchi H.M."/>
            <person name="Berlin A.M."/>
            <person name="Chapman S.B."/>
            <person name="Gainer-Dewar J."/>
            <person name="Goldberg J."/>
            <person name="Griggs A."/>
            <person name="Gujja S."/>
            <person name="Hansen M."/>
            <person name="Howarth C."/>
            <person name="Imamovic A."/>
            <person name="Ireland A."/>
            <person name="Larimer J."/>
            <person name="McCowan C."/>
            <person name="Murphy C."/>
            <person name="Pearson M."/>
            <person name="Poon T.W."/>
            <person name="Priest M."/>
            <person name="Roberts A."/>
            <person name="Saif S."/>
            <person name="Shea T."/>
            <person name="Sisk P."/>
            <person name="Sykes S."/>
            <person name="Wortman J."/>
            <person name="Nusbaum C."/>
            <person name="Birren B."/>
        </authorList>
    </citation>
    <scope>NUCLEOTIDE SEQUENCE [LARGE SCALE GENOMIC DNA]</scope>
    <source>
        <strain evidence="1 2">MS-1</strain>
    </source>
</reference>
<accession>A0A0F5J9C8</accession>